<accession>A0A318QCY7</accession>
<evidence type="ECO:0000313" key="1">
    <source>
        <dbReference type="EMBL" id="PYD75694.1"/>
    </source>
</evidence>
<dbReference type="AlphaFoldDB" id="A0A318QCY7"/>
<protein>
    <submittedName>
        <fullName evidence="1">Uncharacterized protein</fullName>
    </submittedName>
</protein>
<proteinExistence type="predicted"/>
<dbReference type="Proteomes" id="UP000247609">
    <property type="component" value="Unassembled WGS sequence"/>
</dbReference>
<reference evidence="1 2" key="1">
    <citation type="submission" date="2017-07" db="EMBL/GenBank/DDBJ databases">
        <title>A draft genome sequence of Komagataeibacter sp. T5K1.</title>
        <authorList>
            <person name="Skraban J."/>
            <person name="Cleenwerck I."/>
            <person name="Vandamme P."/>
            <person name="Trcek J."/>
        </authorList>
    </citation>
    <scope>NUCLEOTIDE SEQUENCE [LARGE SCALE GENOMIC DNA]</scope>
    <source>
        <strain evidence="1 2">T5K1</strain>
    </source>
</reference>
<organism evidence="1 2">
    <name type="scientific">Novacetimonas pomaceti</name>
    <dbReference type="NCBI Taxonomy" id="2021998"/>
    <lineage>
        <taxon>Bacteria</taxon>
        <taxon>Pseudomonadati</taxon>
        <taxon>Pseudomonadota</taxon>
        <taxon>Alphaproteobacteria</taxon>
        <taxon>Acetobacterales</taxon>
        <taxon>Acetobacteraceae</taxon>
        <taxon>Novacetimonas</taxon>
    </lineage>
</organism>
<gene>
    <name evidence="1" type="ORF">CFR71_07770</name>
</gene>
<name>A0A318QCY7_9PROT</name>
<dbReference type="RefSeq" id="WP_133251102.1">
    <property type="nucleotide sequence ID" value="NZ_NOXG01000006.1"/>
</dbReference>
<comment type="caution">
    <text evidence="1">The sequence shown here is derived from an EMBL/GenBank/DDBJ whole genome shotgun (WGS) entry which is preliminary data.</text>
</comment>
<evidence type="ECO:0000313" key="2">
    <source>
        <dbReference type="Proteomes" id="UP000247609"/>
    </source>
</evidence>
<sequence length="70" mass="7348">MCFAGRDRTKGLIGMRKYGGVRASTTAWSAGVRSIAVVLMEVRTGVPLAPKGAPRPQVTGAGDRDAYLVV</sequence>
<dbReference type="EMBL" id="NOXG01000006">
    <property type="protein sequence ID" value="PYD75694.1"/>
    <property type="molecule type" value="Genomic_DNA"/>
</dbReference>